<evidence type="ECO:0000256" key="8">
    <source>
        <dbReference type="ARBA" id="ARBA00023136"/>
    </source>
</evidence>
<dbReference type="GO" id="GO:0072657">
    <property type="term" value="P:protein localization to membrane"/>
    <property type="evidence" value="ECO:0007669"/>
    <property type="project" value="TreeGrafter"/>
</dbReference>
<keyword evidence="4 9" id="KW-0812">Transmembrane</keyword>
<feature type="compositionally biased region" description="Low complexity" evidence="10">
    <location>
        <begin position="7"/>
        <end position="16"/>
    </location>
</feature>
<comment type="similarity">
    <text evidence="3 9">Belongs to the nonaspanin (TM9SF) (TC 9.A.2) family.</text>
</comment>
<comment type="caution">
    <text evidence="9">Lacks conserved residue(s) required for the propagation of feature annotation.</text>
</comment>
<keyword evidence="7 9" id="KW-1133">Transmembrane helix</keyword>
<protein>
    <recommendedName>
        <fullName evidence="9">Transmembrane 9 superfamily member</fullName>
    </recommendedName>
</protein>
<dbReference type="PANTHER" id="PTHR10766:SF154">
    <property type="entry name" value="TRANSMEMBRANE 9 SUPERFAMILY MEMBER 10"/>
    <property type="match status" value="1"/>
</dbReference>
<comment type="subcellular location">
    <subcellularLocation>
        <location evidence="1">Endosome membrane</location>
        <topology evidence="1">Multi-pass membrane protein</topology>
    </subcellularLocation>
    <subcellularLocation>
        <location evidence="2">Golgi apparatus membrane</location>
        <topology evidence="2">Multi-pass membrane protein</topology>
    </subcellularLocation>
</comment>
<reference evidence="11" key="3">
    <citation type="submission" date="2022-06" db="UniProtKB">
        <authorList>
            <consortium name="EnsemblPlants"/>
        </authorList>
    </citation>
    <scope>IDENTIFICATION</scope>
</reference>
<feature type="transmembrane region" description="Helical" evidence="9">
    <location>
        <begin position="20"/>
        <end position="36"/>
    </location>
</feature>
<evidence type="ECO:0000313" key="11">
    <source>
        <dbReference type="EnsemblPlants" id="TuG1812G0700005451.01.T01.cds440250"/>
    </source>
</evidence>
<dbReference type="PANTHER" id="PTHR10766">
    <property type="entry name" value="TRANSMEMBRANE 9 SUPERFAMILY PROTEIN"/>
    <property type="match status" value="1"/>
</dbReference>
<keyword evidence="12" id="KW-1185">Reference proteome</keyword>
<keyword evidence="5" id="KW-0732">Signal</keyword>
<keyword evidence="6" id="KW-0967">Endosome</keyword>
<dbReference type="EnsemblPlants" id="TuG1812G0700005451.01.T01">
    <property type="protein sequence ID" value="TuG1812G0700005451.01.T01.cds440250"/>
    <property type="gene ID" value="TuG1812G0700005451.01"/>
</dbReference>
<reference evidence="11" key="2">
    <citation type="submission" date="2018-03" db="EMBL/GenBank/DDBJ databases">
        <title>The Triticum urartu genome reveals the dynamic nature of wheat genome evolution.</title>
        <authorList>
            <person name="Ling H."/>
            <person name="Ma B."/>
            <person name="Shi X."/>
            <person name="Liu H."/>
            <person name="Dong L."/>
            <person name="Sun H."/>
            <person name="Cao Y."/>
            <person name="Gao Q."/>
            <person name="Zheng S."/>
            <person name="Li Y."/>
            <person name="Yu Y."/>
            <person name="Du H."/>
            <person name="Qi M."/>
            <person name="Li Y."/>
            <person name="Yu H."/>
            <person name="Cui Y."/>
            <person name="Wang N."/>
            <person name="Chen C."/>
            <person name="Wu H."/>
            <person name="Zhao Y."/>
            <person name="Zhang J."/>
            <person name="Li Y."/>
            <person name="Zhou W."/>
            <person name="Zhang B."/>
            <person name="Hu W."/>
            <person name="Eijk M."/>
            <person name="Tang J."/>
            <person name="Witsenboer H."/>
            <person name="Zhao S."/>
            <person name="Li Z."/>
            <person name="Zhang A."/>
            <person name="Wang D."/>
            <person name="Liang C."/>
        </authorList>
    </citation>
    <scope>NUCLEOTIDE SEQUENCE [LARGE SCALE GENOMIC DNA]</scope>
    <source>
        <strain evidence="11">cv. G1812</strain>
    </source>
</reference>
<evidence type="ECO:0000256" key="3">
    <source>
        <dbReference type="ARBA" id="ARBA00005227"/>
    </source>
</evidence>
<organism evidence="11 12">
    <name type="scientific">Triticum urartu</name>
    <name type="common">Red wild einkorn</name>
    <name type="synonym">Crithodium urartu</name>
    <dbReference type="NCBI Taxonomy" id="4572"/>
    <lineage>
        <taxon>Eukaryota</taxon>
        <taxon>Viridiplantae</taxon>
        <taxon>Streptophyta</taxon>
        <taxon>Embryophyta</taxon>
        <taxon>Tracheophyta</taxon>
        <taxon>Spermatophyta</taxon>
        <taxon>Magnoliopsida</taxon>
        <taxon>Liliopsida</taxon>
        <taxon>Poales</taxon>
        <taxon>Poaceae</taxon>
        <taxon>BOP clade</taxon>
        <taxon>Pooideae</taxon>
        <taxon>Triticodae</taxon>
        <taxon>Triticeae</taxon>
        <taxon>Triticinae</taxon>
        <taxon>Triticum</taxon>
    </lineage>
</organism>
<accession>A0A8R7VCR6</accession>
<dbReference type="Proteomes" id="UP000015106">
    <property type="component" value="Chromosome 7"/>
</dbReference>
<dbReference type="AlphaFoldDB" id="A0A8R7VCR6"/>
<evidence type="ECO:0000256" key="5">
    <source>
        <dbReference type="ARBA" id="ARBA00022729"/>
    </source>
</evidence>
<evidence type="ECO:0000256" key="6">
    <source>
        <dbReference type="ARBA" id="ARBA00022753"/>
    </source>
</evidence>
<feature type="region of interest" description="Disordered" evidence="10">
    <location>
        <begin position="1"/>
        <end position="20"/>
    </location>
</feature>
<evidence type="ECO:0000256" key="9">
    <source>
        <dbReference type="RuleBase" id="RU363079"/>
    </source>
</evidence>
<keyword evidence="8 9" id="KW-0472">Membrane</keyword>
<name>A0A8R7VCR6_TRIUA</name>
<feature type="transmembrane region" description="Helical" evidence="9">
    <location>
        <begin position="43"/>
        <end position="61"/>
    </location>
</feature>
<evidence type="ECO:0000313" key="12">
    <source>
        <dbReference type="Proteomes" id="UP000015106"/>
    </source>
</evidence>
<reference evidence="12" key="1">
    <citation type="journal article" date="2013" name="Nature">
        <title>Draft genome of the wheat A-genome progenitor Triticum urartu.</title>
        <authorList>
            <person name="Ling H.Q."/>
            <person name="Zhao S."/>
            <person name="Liu D."/>
            <person name="Wang J."/>
            <person name="Sun H."/>
            <person name="Zhang C."/>
            <person name="Fan H."/>
            <person name="Li D."/>
            <person name="Dong L."/>
            <person name="Tao Y."/>
            <person name="Gao C."/>
            <person name="Wu H."/>
            <person name="Li Y."/>
            <person name="Cui Y."/>
            <person name="Guo X."/>
            <person name="Zheng S."/>
            <person name="Wang B."/>
            <person name="Yu K."/>
            <person name="Liang Q."/>
            <person name="Yang W."/>
            <person name="Lou X."/>
            <person name="Chen J."/>
            <person name="Feng M."/>
            <person name="Jian J."/>
            <person name="Zhang X."/>
            <person name="Luo G."/>
            <person name="Jiang Y."/>
            <person name="Liu J."/>
            <person name="Wang Z."/>
            <person name="Sha Y."/>
            <person name="Zhang B."/>
            <person name="Wu H."/>
            <person name="Tang D."/>
            <person name="Shen Q."/>
            <person name="Xue P."/>
            <person name="Zou S."/>
            <person name="Wang X."/>
            <person name="Liu X."/>
            <person name="Wang F."/>
            <person name="Yang Y."/>
            <person name="An X."/>
            <person name="Dong Z."/>
            <person name="Zhang K."/>
            <person name="Zhang X."/>
            <person name="Luo M.C."/>
            <person name="Dvorak J."/>
            <person name="Tong Y."/>
            <person name="Wang J."/>
            <person name="Yang H."/>
            <person name="Li Z."/>
            <person name="Wang D."/>
            <person name="Zhang A."/>
            <person name="Wang J."/>
        </authorList>
    </citation>
    <scope>NUCLEOTIDE SEQUENCE</scope>
    <source>
        <strain evidence="12">cv. G1812</strain>
    </source>
</reference>
<sequence length="86" mass="9284">MTGPWCSATSSSAARTTGGGGGRTYLFLYAAFYFFAKLDTTKVVSGALYFGYMLVASYAFFTLTGTVGFYACFCFTSLIYSSLEID</sequence>
<dbReference type="GO" id="GO:0010008">
    <property type="term" value="C:endosome membrane"/>
    <property type="evidence" value="ECO:0007669"/>
    <property type="project" value="UniProtKB-SubCell"/>
</dbReference>
<dbReference type="InterPro" id="IPR004240">
    <property type="entry name" value="EMP70"/>
</dbReference>
<evidence type="ECO:0000256" key="2">
    <source>
        <dbReference type="ARBA" id="ARBA00004653"/>
    </source>
</evidence>
<evidence type="ECO:0000256" key="10">
    <source>
        <dbReference type="SAM" id="MobiDB-lite"/>
    </source>
</evidence>
<evidence type="ECO:0000256" key="7">
    <source>
        <dbReference type="ARBA" id="ARBA00022989"/>
    </source>
</evidence>
<dbReference type="GO" id="GO:0000139">
    <property type="term" value="C:Golgi membrane"/>
    <property type="evidence" value="ECO:0007669"/>
    <property type="project" value="UniProtKB-SubCell"/>
</dbReference>
<proteinExistence type="inferred from homology"/>
<dbReference type="Gramene" id="TuG1812G0700005451.01.T01">
    <property type="protein sequence ID" value="TuG1812G0700005451.01.T01.cds440250"/>
    <property type="gene ID" value="TuG1812G0700005451.01"/>
</dbReference>
<evidence type="ECO:0000256" key="4">
    <source>
        <dbReference type="ARBA" id="ARBA00022692"/>
    </source>
</evidence>
<evidence type="ECO:0000256" key="1">
    <source>
        <dbReference type="ARBA" id="ARBA00004337"/>
    </source>
</evidence>